<evidence type="ECO:0000256" key="6">
    <source>
        <dbReference type="RuleBase" id="RU362091"/>
    </source>
</evidence>
<feature type="transmembrane region" description="Helical" evidence="7">
    <location>
        <begin position="12"/>
        <end position="33"/>
    </location>
</feature>
<dbReference type="GO" id="GO:0005412">
    <property type="term" value="F:D-glucose:sodium symporter activity"/>
    <property type="evidence" value="ECO:0007669"/>
    <property type="project" value="TreeGrafter"/>
</dbReference>
<dbReference type="GO" id="GO:0005886">
    <property type="term" value="C:plasma membrane"/>
    <property type="evidence" value="ECO:0007669"/>
    <property type="project" value="TreeGrafter"/>
</dbReference>
<dbReference type="InterPro" id="IPR038377">
    <property type="entry name" value="Na/Glc_symporter_sf"/>
</dbReference>
<dbReference type="EMBL" id="NCKU01002535">
    <property type="protein sequence ID" value="RWS09384.1"/>
    <property type="molecule type" value="Genomic_DNA"/>
</dbReference>
<dbReference type="NCBIfam" id="TIGR00813">
    <property type="entry name" value="sss"/>
    <property type="match status" value="1"/>
</dbReference>
<keyword evidence="4 7" id="KW-1133">Transmembrane helix</keyword>
<comment type="subcellular location">
    <subcellularLocation>
        <location evidence="1">Membrane</location>
        <topology evidence="1">Multi-pass membrane protein</topology>
    </subcellularLocation>
</comment>
<keyword evidence="9" id="KW-1185">Reference proteome</keyword>
<feature type="transmembrane region" description="Helical" evidence="7">
    <location>
        <begin position="382"/>
        <end position="408"/>
    </location>
</feature>
<feature type="transmembrane region" description="Helical" evidence="7">
    <location>
        <begin position="94"/>
        <end position="116"/>
    </location>
</feature>
<evidence type="ECO:0000313" key="9">
    <source>
        <dbReference type="Proteomes" id="UP000285301"/>
    </source>
</evidence>
<feature type="transmembrane region" description="Helical" evidence="7">
    <location>
        <begin position="280"/>
        <end position="298"/>
    </location>
</feature>
<proteinExistence type="inferred from homology"/>
<gene>
    <name evidence="8" type="ORF">B4U79_04718</name>
</gene>
<feature type="transmembrane region" description="Helical" evidence="7">
    <location>
        <begin position="461"/>
        <end position="483"/>
    </location>
</feature>
<dbReference type="PANTHER" id="PTHR11819:SF195">
    <property type="entry name" value="SODIUM_GLUCOSE COTRANSPORTER 4"/>
    <property type="match status" value="1"/>
</dbReference>
<evidence type="ECO:0000256" key="1">
    <source>
        <dbReference type="ARBA" id="ARBA00004141"/>
    </source>
</evidence>
<organism evidence="8 9">
    <name type="scientific">Dinothrombium tinctorium</name>
    <dbReference type="NCBI Taxonomy" id="1965070"/>
    <lineage>
        <taxon>Eukaryota</taxon>
        <taxon>Metazoa</taxon>
        <taxon>Ecdysozoa</taxon>
        <taxon>Arthropoda</taxon>
        <taxon>Chelicerata</taxon>
        <taxon>Arachnida</taxon>
        <taxon>Acari</taxon>
        <taxon>Acariformes</taxon>
        <taxon>Trombidiformes</taxon>
        <taxon>Prostigmata</taxon>
        <taxon>Anystina</taxon>
        <taxon>Parasitengona</taxon>
        <taxon>Trombidioidea</taxon>
        <taxon>Trombidiidae</taxon>
        <taxon>Dinothrombium</taxon>
    </lineage>
</organism>
<feature type="transmembrane region" description="Helical" evidence="7">
    <location>
        <begin position="672"/>
        <end position="695"/>
    </location>
</feature>
<evidence type="ECO:0000256" key="5">
    <source>
        <dbReference type="ARBA" id="ARBA00023136"/>
    </source>
</evidence>
<feature type="transmembrane region" description="Helical" evidence="7">
    <location>
        <begin position="196"/>
        <end position="213"/>
    </location>
</feature>
<evidence type="ECO:0000313" key="8">
    <source>
        <dbReference type="EMBL" id="RWS09384.1"/>
    </source>
</evidence>
<dbReference type="Proteomes" id="UP000285301">
    <property type="component" value="Unassembled WGS sequence"/>
</dbReference>
<feature type="transmembrane region" description="Helical" evidence="7">
    <location>
        <begin position="490"/>
        <end position="513"/>
    </location>
</feature>
<feature type="transmembrane region" description="Helical" evidence="7">
    <location>
        <begin position="533"/>
        <end position="555"/>
    </location>
</feature>
<keyword evidence="5 7" id="KW-0472">Membrane</keyword>
<dbReference type="AlphaFoldDB" id="A0A3S4QYN4"/>
<protein>
    <submittedName>
        <fullName evidence="8">Sodium/glucose cotransporter 4-like protein</fullName>
    </submittedName>
</protein>
<dbReference type="InterPro" id="IPR001734">
    <property type="entry name" value="Na/solute_symporter"/>
</dbReference>
<evidence type="ECO:0000256" key="2">
    <source>
        <dbReference type="ARBA" id="ARBA00006434"/>
    </source>
</evidence>
<name>A0A3S4QYN4_9ACAR</name>
<feature type="transmembrane region" description="Helical" evidence="7">
    <location>
        <begin position="429"/>
        <end position="449"/>
    </location>
</feature>
<dbReference type="CDD" id="cd10329">
    <property type="entry name" value="SLC5sbd_SGLT1-like"/>
    <property type="match status" value="1"/>
</dbReference>
<dbReference type="PROSITE" id="PS00457">
    <property type="entry name" value="NA_SOLUT_SYMP_2"/>
    <property type="match status" value="1"/>
</dbReference>
<dbReference type="STRING" id="1965070.A0A3S4QYN4"/>
<comment type="caution">
    <text evidence="8">The sequence shown here is derived from an EMBL/GenBank/DDBJ whole genome shotgun (WGS) entry which is preliminary data.</text>
</comment>
<evidence type="ECO:0000256" key="7">
    <source>
        <dbReference type="SAM" id="Phobius"/>
    </source>
</evidence>
<reference evidence="8 9" key="1">
    <citation type="journal article" date="2018" name="Gigascience">
        <title>Genomes of trombidid mites reveal novel predicted allergens and laterally-transferred genes associated with secondary metabolism.</title>
        <authorList>
            <person name="Dong X."/>
            <person name="Chaisiri K."/>
            <person name="Xia D."/>
            <person name="Armstrong S.D."/>
            <person name="Fang Y."/>
            <person name="Donnelly M.J."/>
            <person name="Kadowaki T."/>
            <person name="McGarry J.W."/>
            <person name="Darby A.C."/>
            <person name="Makepeace B.L."/>
        </authorList>
    </citation>
    <scope>NUCLEOTIDE SEQUENCE [LARGE SCALE GENOMIC DNA]</scope>
    <source>
        <strain evidence="8">UoL-WK</strain>
    </source>
</reference>
<keyword evidence="3 7" id="KW-0812">Transmembrane</keyword>
<dbReference type="InterPro" id="IPR018212">
    <property type="entry name" value="Na/solute_symporter_CS"/>
</dbReference>
<dbReference type="Pfam" id="PF00474">
    <property type="entry name" value="SSF"/>
    <property type="match status" value="1"/>
</dbReference>
<feature type="transmembrane region" description="Helical" evidence="7">
    <location>
        <begin position="128"/>
        <end position="145"/>
    </location>
</feature>
<feature type="transmembrane region" description="Helical" evidence="7">
    <location>
        <begin position="54"/>
        <end position="74"/>
    </location>
</feature>
<evidence type="ECO:0000256" key="3">
    <source>
        <dbReference type="ARBA" id="ARBA00022692"/>
    </source>
</evidence>
<dbReference type="OrthoDB" id="6132759at2759"/>
<feature type="transmembrane region" description="Helical" evidence="7">
    <location>
        <begin position="319"/>
        <end position="340"/>
    </location>
</feature>
<feature type="transmembrane region" description="Helical" evidence="7">
    <location>
        <begin position="165"/>
        <end position="189"/>
    </location>
</feature>
<dbReference type="PANTHER" id="PTHR11819">
    <property type="entry name" value="SOLUTE CARRIER FAMILY 5"/>
    <property type="match status" value="1"/>
</dbReference>
<accession>A0A3S4QYN4</accession>
<sequence length="696" mass="78313">MDEDNAIEQKRLFWQDFLVIAFYFVGVILVGIWSSWRSKQTVSGYFLANKNMHWSLVGASLFASNIGSGHFIGLAGSGAKDGISVAGMEWNASFVLLLLGWIFVPVYTASGVYTMPEFLQKRFGGQRIRVYLALLALLLSIFTKISADIYAGAIFIKQSLDWDTYASICLILVVASLFTIAGGLSTVIWTDFVQTILMVIGAFYLMFKSYYFLKLDFEFYQFFYQGLNKVGGIENLFHSFPLAEPRNKSYIAFDPITNESCSKVIPYYKNLLRPVTDPDLPWTGLTLGITVNAVWYWCSDQVIVQRALSAKNLSHAKSGCLLAAVLKLLPLYLIVFPGMAARVLFPDEIACSDPDICNQICGNPKGCSNFAYPMLVLKLMPIGATGLMLSVIMAALLSSLTSIFNSSATIFTIDIWKRLRKNCSEVEQVVIGRIFVIVLVVISVLWIPFIEALRGSELMHYIQSVTSYLAPPICAVYVLSILWERINEPGAFWGLMIGLIIGLIRFFCEIFYSKPSCGGGIDDRPAFVSKVNYLHFSIILFLIVAIITIVISLLTKPIDSKHLHRLTFWTRFSDGVRADIDGDKKVLKQTNIQMVTLGPSRNENENVYNQSTTCSDDQHKKQIRGFRKVLLLFCCVLNEYKKSLNQMKTHDEDIDYEAVAKVEASWAFEKPVWSRVCTCCAIFLVMIFSFLWGFYA</sequence>
<dbReference type="PROSITE" id="PS50283">
    <property type="entry name" value="NA_SOLUT_SYMP_3"/>
    <property type="match status" value="1"/>
</dbReference>
<comment type="similarity">
    <text evidence="2 6">Belongs to the sodium:solute symporter (SSF) (TC 2.A.21) family.</text>
</comment>
<dbReference type="Gene3D" id="1.20.1730.10">
    <property type="entry name" value="Sodium/glucose cotransporter"/>
    <property type="match status" value="1"/>
</dbReference>
<evidence type="ECO:0000256" key="4">
    <source>
        <dbReference type="ARBA" id="ARBA00022989"/>
    </source>
</evidence>